<evidence type="ECO:0000259" key="1">
    <source>
        <dbReference type="Pfam" id="PF12706"/>
    </source>
</evidence>
<gene>
    <name evidence="2" type="ORF">EM6_2779</name>
</gene>
<evidence type="ECO:0000313" key="3">
    <source>
        <dbReference type="Proteomes" id="UP000278756"/>
    </source>
</evidence>
<reference evidence="3" key="2">
    <citation type="journal article" date="2017" name="Plant Physiol. Biochem.">
        <title>Differential oxidative and antioxidative response of duckweed Lemna minor toward plant growth promoting/inhibiting bacteria.</title>
        <authorList>
            <person name="Ishizawa H."/>
            <person name="Kuroda M."/>
            <person name="Morikawa M."/>
            <person name="Ike M."/>
        </authorList>
    </citation>
    <scope>NUCLEOTIDE SEQUENCE [LARGE SCALE GENOMIC DNA]</scope>
    <source>
        <strain evidence="3">M6</strain>
    </source>
</reference>
<accession>A0A3G9G8B9</accession>
<dbReference type="AlphaFoldDB" id="A0A3G9G8B9"/>
<name>A0A3G9G8B9_9CAUL</name>
<dbReference type="InterPro" id="IPR001279">
    <property type="entry name" value="Metallo-B-lactamas"/>
</dbReference>
<evidence type="ECO:0000313" key="2">
    <source>
        <dbReference type="EMBL" id="BBF82151.1"/>
    </source>
</evidence>
<dbReference type="GO" id="GO:0016787">
    <property type="term" value="F:hydrolase activity"/>
    <property type="evidence" value="ECO:0007669"/>
    <property type="project" value="UniProtKB-KW"/>
</dbReference>
<dbReference type="SUPFAM" id="SSF56281">
    <property type="entry name" value="Metallo-hydrolase/oxidoreductase"/>
    <property type="match status" value="1"/>
</dbReference>
<keyword evidence="2" id="KW-0378">Hydrolase</keyword>
<dbReference type="CDD" id="cd16279">
    <property type="entry name" value="metallo-hydrolase-like_MBL-fold"/>
    <property type="match status" value="1"/>
</dbReference>
<proteinExistence type="predicted"/>
<reference evidence="3" key="1">
    <citation type="journal article" date="2017" name="Biotechnol. Biofuels">
        <title>Evaluation of environmental bacterial communities as a factor affecting the growth of duckweed Lemna minor.</title>
        <authorList>
            <person name="Ishizawa H."/>
            <person name="Kuroda M."/>
            <person name="Morikawa M."/>
            <person name="Ike M."/>
        </authorList>
    </citation>
    <scope>NUCLEOTIDE SEQUENCE [LARGE SCALE GENOMIC DNA]</scope>
    <source>
        <strain evidence="3">M6</strain>
    </source>
</reference>
<dbReference type="InterPro" id="IPR036866">
    <property type="entry name" value="RibonucZ/Hydroxyglut_hydro"/>
</dbReference>
<dbReference type="Gene3D" id="3.60.15.10">
    <property type="entry name" value="Ribonuclease Z/Hydroxyacylglutathione hydrolase-like"/>
    <property type="match status" value="1"/>
</dbReference>
<dbReference type="RefSeq" id="WP_126423758.1">
    <property type="nucleotide sequence ID" value="NZ_AP018828.1"/>
</dbReference>
<dbReference type="OrthoDB" id="9781189at2"/>
<dbReference type="Pfam" id="PF12706">
    <property type="entry name" value="Lactamase_B_2"/>
    <property type="match status" value="1"/>
</dbReference>
<dbReference type="EMBL" id="AP018828">
    <property type="protein sequence ID" value="BBF82151.1"/>
    <property type="molecule type" value="Genomic_DNA"/>
</dbReference>
<dbReference type="PANTHER" id="PTHR42663:SF6">
    <property type="entry name" value="HYDROLASE C777.06C-RELATED"/>
    <property type="match status" value="1"/>
</dbReference>
<feature type="domain" description="Metallo-beta-lactamase" evidence="1">
    <location>
        <begin position="55"/>
        <end position="237"/>
    </location>
</feature>
<dbReference type="Proteomes" id="UP000278756">
    <property type="component" value="Chromosome 2"/>
</dbReference>
<organism evidence="2 3">
    <name type="scientific">Asticcacaulis excentricus</name>
    <dbReference type="NCBI Taxonomy" id="78587"/>
    <lineage>
        <taxon>Bacteria</taxon>
        <taxon>Pseudomonadati</taxon>
        <taxon>Pseudomonadota</taxon>
        <taxon>Alphaproteobacteria</taxon>
        <taxon>Caulobacterales</taxon>
        <taxon>Caulobacteraceae</taxon>
        <taxon>Asticcacaulis</taxon>
    </lineage>
</organism>
<sequence length="269" mass="30363">MRRLRTTILGSGCSTGVPRADGYWGRCDPHNPKNRRSRCSALFQAFDPSSPDQTTNLVVDTSPDFRTQIMQTGIDHLDAVLWTHDHADQTHGIDDMRAFALLRKMQVPGYMDEATRQTLLSRFDYIFTGKFGYPPICAPMALPSFGERFHLTGEGGEVPVVTFDQIHGPIRSVGYRIGDVAYSSDISDLPDDSFAQLYGLKVWIVDALRYAPHPTHAHLDLALEWIARVKPELAVLTNLHQEMDYEELRTKLPHGVVPAYDQMMIDTEF</sequence>
<protein>
    <submittedName>
        <fullName evidence="2">Metal-dependent hydrolase of the beta-lactamase superfamily I</fullName>
    </submittedName>
</protein>
<dbReference type="PANTHER" id="PTHR42663">
    <property type="entry name" value="HYDROLASE C777.06C-RELATED-RELATED"/>
    <property type="match status" value="1"/>
</dbReference>